<organism evidence="1 2">
    <name type="scientific">Rehmannia glutinosa</name>
    <name type="common">Chinese foxglove</name>
    <dbReference type="NCBI Taxonomy" id="99300"/>
    <lineage>
        <taxon>Eukaryota</taxon>
        <taxon>Viridiplantae</taxon>
        <taxon>Streptophyta</taxon>
        <taxon>Embryophyta</taxon>
        <taxon>Tracheophyta</taxon>
        <taxon>Spermatophyta</taxon>
        <taxon>Magnoliopsida</taxon>
        <taxon>eudicotyledons</taxon>
        <taxon>Gunneridae</taxon>
        <taxon>Pentapetalae</taxon>
        <taxon>asterids</taxon>
        <taxon>lamiids</taxon>
        <taxon>Lamiales</taxon>
        <taxon>Orobanchaceae</taxon>
        <taxon>Rehmannieae</taxon>
        <taxon>Rehmannia</taxon>
    </lineage>
</organism>
<dbReference type="Pfam" id="PF14223">
    <property type="entry name" value="Retrotran_gag_2"/>
    <property type="match status" value="1"/>
</dbReference>
<evidence type="ECO:0000313" key="1">
    <source>
        <dbReference type="EMBL" id="KAK6119522.1"/>
    </source>
</evidence>
<evidence type="ECO:0008006" key="3">
    <source>
        <dbReference type="Google" id="ProtNLM"/>
    </source>
</evidence>
<gene>
    <name evidence="1" type="ORF">DH2020_046733</name>
</gene>
<protein>
    <recommendedName>
        <fullName evidence="3">Retrotransposon Copia-like N-terminal domain-containing protein</fullName>
    </recommendedName>
</protein>
<comment type="caution">
    <text evidence="1">The sequence shown here is derived from an EMBL/GenBank/DDBJ whole genome shotgun (WGS) entry which is preliminary data.</text>
</comment>
<dbReference type="Proteomes" id="UP001318860">
    <property type="component" value="Unassembled WGS sequence"/>
</dbReference>
<evidence type="ECO:0000313" key="2">
    <source>
        <dbReference type="Proteomes" id="UP001318860"/>
    </source>
</evidence>
<keyword evidence="2" id="KW-1185">Reference proteome</keyword>
<accession>A0ABR0UAS0</accession>
<dbReference type="EMBL" id="JABTTQ020003170">
    <property type="protein sequence ID" value="KAK6119522.1"/>
    <property type="molecule type" value="Genomic_DNA"/>
</dbReference>
<sequence>MDSTASATLPTFHSIPIRLTRENYHYWRIQILSTVKAHGFEEFLFGTVKVPPNIVEGEVNHAYTLWLRRDQLLFSWIIASISESMMGYITRCNTSSDLWSILETVFRSQSRARVQHLKAQLHSSKKGDLSISDYFLHMQGLADNIQVAEVV</sequence>
<proteinExistence type="predicted"/>
<dbReference type="PANTHER" id="PTHR47481:SF28">
    <property type="entry name" value="RETROTRANSPOSON COPIA-LIKE N-TERMINAL DOMAIN-CONTAINING PROTEIN"/>
    <property type="match status" value="1"/>
</dbReference>
<reference evidence="1 2" key="1">
    <citation type="journal article" date="2021" name="Comput. Struct. Biotechnol. J.">
        <title>De novo genome assembly of the potent medicinal plant Rehmannia glutinosa using nanopore technology.</title>
        <authorList>
            <person name="Ma L."/>
            <person name="Dong C."/>
            <person name="Song C."/>
            <person name="Wang X."/>
            <person name="Zheng X."/>
            <person name="Niu Y."/>
            <person name="Chen S."/>
            <person name="Feng W."/>
        </authorList>
    </citation>
    <scope>NUCLEOTIDE SEQUENCE [LARGE SCALE GENOMIC DNA]</scope>
    <source>
        <strain evidence="1">DH-2019</strain>
    </source>
</reference>
<name>A0ABR0UAS0_REHGL</name>
<dbReference type="PANTHER" id="PTHR47481">
    <property type="match status" value="1"/>
</dbReference>